<dbReference type="GeneID" id="69501958"/>
<keyword evidence="1" id="KW-0732">Signal</keyword>
<feature type="chain" id="PRO_5019203715" evidence="1">
    <location>
        <begin position="22"/>
        <end position="203"/>
    </location>
</feature>
<gene>
    <name evidence="3" type="ORF">DW888_11405</name>
</gene>
<reference evidence="3 4" key="1">
    <citation type="submission" date="2018-08" db="EMBL/GenBank/DDBJ databases">
        <title>A genome reference for cultivated species of the human gut microbiota.</title>
        <authorList>
            <person name="Zou Y."/>
            <person name="Xue W."/>
            <person name="Luo G."/>
        </authorList>
    </citation>
    <scope>NUCLEOTIDE SEQUENCE [LARGE SCALE GENOMIC DNA]</scope>
    <source>
        <strain evidence="3 4">AM40-30BH</strain>
    </source>
</reference>
<dbReference type="Gene3D" id="2.40.160.20">
    <property type="match status" value="1"/>
</dbReference>
<dbReference type="InterPro" id="IPR036709">
    <property type="entry name" value="Autotransporte_beta_dom_sf"/>
</dbReference>
<evidence type="ECO:0000259" key="2">
    <source>
        <dbReference type="Pfam" id="PF13568"/>
    </source>
</evidence>
<protein>
    <submittedName>
        <fullName evidence="3">PorT family protein</fullName>
    </submittedName>
</protein>
<evidence type="ECO:0000313" key="4">
    <source>
        <dbReference type="Proteomes" id="UP000284379"/>
    </source>
</evidence>
<dbReference type="AlphaFoldDB" id="A0A413VNB3"/>
<dbReference type="InterPro" id="IPR025665">
    <property type="entry name" value="Beta-barrel_OMP_2"/>
</dbReference>
<dbReference type="EMBL" id="QSGO01000007">
    <property type="protein sequence ID" value="RHB35051.1"/>
    <property type="molecule type" value="Genomic_DNA"/>
</dbReference>
<feature type="domain" description="Outer membrane protein beta-barrel" evidence="2">
    <location>
        <begin position="20"/>
        <end position="181"/>
    </location>
</feature>
<evidence type="ECO:0000313" key="3">
    <source>
        <dbReference type="EMBL" id="RHB35051.1"/>
    </source>
</evidence>
<dbReference type="RefSeq" id="WP_002559928.1">
    <property type="nucleotide sequence ID" value="NZ_CABJFV010000007.1"/>
</dbReference>
<dbReference type="SUPFAM" id="SSF103515">
    <property type="entry name" value="Autotransporter"/>
    <property type="match status" value="1"/>
</dbReference>
<dbReference type="Proteomes" id="UP000284379">
    <property type="component" value="Unassembled WGS sequence"/>
</dbReference>
<sequence length="203" mass="21804">MKKSILLVMFALLSVAGFSQVSWNAKVGMNISNFTGDLDVSAKVGVKLGVGMEYAFNDTWLLQPSLFLSQKGAKFSATVSGDEADVKFNAMYFELPIMMAARFNVANNTNIVVSAGPYMAYGVGGKTRTKMRIGGAKTDIKENTFGSDAFDRFDAGLGVGVAAEFGRIIVGLDGQFGLVKLMDMNIDSNPKNINCAITLGYKF</sequence>
<dbReference type="Pfam" id="PF13568">
    <property type="entry name" value="OMP_b-brl_2"/>
    <property type="match status" value="1"/>
</dbReference>
<name>A0A413VNB3_9BACE</name>
<proteinExistence type="predicted"/>
<feature type="signal peptide" evidence="1">
    <location>
        <begin position="1"/>
        <end position="21"/>
    </location>
</feature>
<accession>A0A413VNB3</accession>
<organism evidence="3 4">
    <name type="scientific">Bacteroides nordii</name>
    <dbReference type="NCBI Taxonomy" id="291645"/>
    <lineage>
        <taxon>Bacteria</taxon>
        <taxon>Pseudomonadati</taxon>
        <taxon>Bacteroidota</taxon>
        <taxon>Bacteroidia</taxon>
        <taxon>Bacteroidales</taxon>
        <taxon>Bacteroidaceae</taxon>
        <taxon>Bacteroides</taxon>
    </lineage>
</organism>
<evidence type="ECO:0000256" key="1">
    <source>
        <dbReference type="SAM" id="SignalP"/>
    </source>
</evidence>
<comment type="caution">
    <text evidence="3">The sequence shown here is derived from an EMBL/GenBank/DDBJ whole genome shotgun (WGS) entry which is preliminary data.</text>
</comment>